<accession>A0A3M2LG47</accession>
<comment type="caution">
    <text evidence="1">The sequence shown here is derived from an EMBL/GenBank/DDBJ whole genome shotgun (WGS) entry which is preliminary data.</text>
</comment>
<sequence>MTLAVALGTGSAGTSARARAGLDASEAARVPSARVLGRYTLPSGGEEPAHLTGLAAANGTVWVTGTQGPIGKDGTPTGLVLRYQGGRLARLDAPLARGRSEGGDVAATGDRAWVLASDQNASPLLSTDGRTWRRDDRPSHGGLGAYGIAATGDRDVWIEAAGSGAGGAKEVPALLHYDGTSWHRKDRGVGGDRRLGLFGITARASDDVWVAGERSLGGANQNATPFLAHWDGRAWRREGTPVRLGFVRSVAPLSGTDVWAAGGTGCSCSSAAGPLVLHYDGRSWRRAAATGLRRALASVVQDGHGGLWAADDGGRVVHFDGHRWRAAALPGKAAATAVARDPRTGRVYAIADEPEQNAKVTTVLLTLS</sequence>
<keyword evidence="2" id="KW-1185">Reference proteome</keyword>
<gene>
    <name evidence="1" type="ORF">EBO15_38640</name>
</gene>
<dbReference type="Proteomes" id="UP000282674">
    <property type="component" value="Unassembled WGS sequence"/>
</dbReference>
<protein>
    <recommendedName>
        <fullName evidence="3">Exo-alpha-sialidase</fullName>
    </recommendedName>
</protein>
<organism evidence="1 2">
    <name type="scientific">Actinomadura harenae</name>
    <dbReference type="NCBI Taxonomy" id="2483351"/>
    <lineage>
        <taxon>Bacteria</taxon>
        <taxon>Bacillati</taxon>
        <taxon>Actinomycetota</taxon>
        <taxon>Actinomycetes</taxon>
        <taxon>Streptosporangiales</taxon>
        <taxon>Thermomonosporaceae</taxon>
        <taxon>Actinomadura</taxon>
    </lineage>
</organism>
<evidence type="ECO:0000313" key="1">
    <source>
        <dbReference type="EMBL" id="RMI36414.1"/>
    </source>
</evidence>
<dbReference type="EMBL" id="RFFG01000137">
    <property type="protein sequence ID" value="RMI36414.1"/>
    <property type="molecule type" value="Genomic_DNA"/>
</dbReference>
<proteinExistence type="predicted"/>
<dbReference type="AlphaFoldDB" id="A0A3M2LG47"/>
<evidence type="ECO:0000313" key="2">
    <source>
        <dbReference type="Proteomes" id="UP000282674"/>
    </source>
</evidence>
<evidence type="ECO:0008006" key="3">
    <source>
        <dbReference type="Google" id="ProtNLM"/>
    </source>
</evidence>
<reference evidence="1 2" key="1">
    <citation type="submission" date="2018-10" db="EMBL/GenBank/DDBJ databases">
        <title>Isolation from soil.</title>
        <authorList>
            <person name="Hu J."/>
        </authorList>
    </citation>
    <scope>NUCLEOTIDE SEQUENCE [LARGE SCALE GENOMIC DNA]</scope>
    <source>
        <strain evidence="1 2">NEAU-Ht49</strain>
    </source>
</reference>
<name>A0A3M2LG47_9ACTN</name>